<evidence type="ECO:0000256" key="7">
    <source>
        <dbReference type="ARBA" id="ARBA00022837"/>
    </source>
</evidence>
<keyword evidence="15" id="KW-1185">Reference proteome</keyword>
<dbReference type="Pfam" id="PF00008">
    <property type="entry name" value="EGF"/>
    <property type="match status" value="1"/>
</dbReference>
<dbReference type="InterPro" id="IPR016187">
    <property type="entry name" value="CTDL_fold"/>
</dbReference>
<dbReference type="PROSITE" id="PS50026">
    <property type="entry name" value="EGF_3"/>
    <property type="match status" value="2"/>
</dbReference>
<evidence type="ECO:0000256" key="5">
    <source>
        <dbReference type="ARBA" id="ARBA00022729"/>
    </source>
</evidence>
<dbReference type="PRINTS" id="PR00010">
    <property type="entry name" value="EGFBLOOD"/>
</dbReference>
<accession>A0A8K0EB48</accession>
<gene>
    <name evidence="14" type="primary">NOTCH1</name>
    <name evidence="14" type="ORF">BLAG_LOCUS7990</name>
</gene>
<dbReference type="GO" id="GO:0005886">
    <property type="term" value="C:plasma membrane"/>
    <property type="evidence" value="ECO:0007669"/>
    <property type="project" value="UniProtKB-SubCell"/>
</dbReference>
<feature type="non-terminal residue" evidence="14">
    <location>
        <position position="1"/>
    </location>
</feature>
<dbReference type="Gene3D" id="2.10.25.10">
    <property type="entry name" value="Laminin"/>
    <property type="match status" value="1"/>
</dbReference>
<dbReference type="PANTHER" id="PTHR12916:SF9">
    <property type="entry name" value="NEUROGENIC LOCUS NOTCH HOMOLOG PROTEIN 1-RELATED"/>
    <property type="match status" value="1"/>
</dbReference>
<dbReference type="InterPro" id="IPR001881">
    <property type="entry name" value="EGF-like_Ca-bd_dom"/>
</dbReference>
<evidence type="ECO:0000313" key="14">
    <source>
        <dbReference type="EMBL" id="CAH1245763.1"/>
    </source>
</evidence>
<feature type="domain" description="EGF-like" evidence="13">
    <location>
        <begin position="107"/>
        <end position="143"/>
    </location>
</feature>
<feature type="disulfide bond" evidence="12">
    <location>
        <begin position="133"/>
        <end position="142"/>
    </location>
</feature>
<feature type="domain" description="EGF-like" evidence="13">
    <location>
        <begin position="68"/>
        <end position="105"/>
    </location>
</feature>
<evidence type="ECO:0000256" key="6">
    <source>
        <dbReference type="ARBA" id="ARBA00022737"/>
    </source>
</evidence>
<evidence type="ECO:0000256" key="4">
    <source>
        <dbReference type="ARBA" id="ARBA00022692"/>
    </source>
</evidence>
<keyword evidence="10 12" id="KW-1015">Disulfide bond</keyword>
<dbReference type="InterPro" id="IPR000742">
    <property type="entry name" value="EGF"/>
</dbReference>
<evidence type="ECO:0000256" key="10">
    <source>
        <dbReference type="ARBA" id="ARBA00023157"/>
    </source>
</evidence>
<dbReference type="FunFam" id="2.10.25.10:FF:000712">
    <property type="entry name" value="Uncharacterized protein"/>
    <property type="match status" value="1"/>
</dbReference>
<feature type="non-terminal residue" evidence="14">
    <location>
        <position position="209"/>
    </location>
</feature>
<evidence type="ECO:0000256" key="12">
    <source>
        <dbReference type="PROSITE-ProRule" id="PRU00076"/>
    </source>
</evidence>
<keyword evidence="6" id="KW-0677">Repeat</keyword>
<dbReference type="PROSITE" id="PS00022">
    <property type="entry name" value="EGF_1"/>
    <property type="match status" value="2"/>
</dbReference>
<dbReference type="PROSITE" id="PS01186">
    <property type="entry name" value="EGF_2"/>
    <property type="match status" value="2"/>
</dbReference>
<dbReference type="SUPFAM" id="SSF57196">
    <property type="entry name" value="EGF/Laminin"/>
    <property type="match status" value="2"/>
</dbReference>
<dbReference type="SUPFAM" id="SSF56436">
    <property type="entry name" value="C-type lectin-like"/>
    <property type="match status" value="1"/>
</dbReference>
<keyword evidence="3 12" id="KW-0245">EGF-like domain</keyword>
<dbReference type="InterPro" id="IPR016186">
    <property type="entry name" value="C-type_lectin-like/link_sf"/>
</dbReference>
<dbReference type="PROSITE" id="PS00010">
    <property type="entry name" value="ASX_HYDROXYL"/>
    <property type="match status" value="1"/>
</dbReference>
<keyword evidence="9" id="KW-0472">Membrane</keyword>
<keyword evidence="5" id="KW-0732">Signal</keyword>
<sequence>GVSNWLAMKTASPPVLYSDGSPILGSLQWGEDEDSSPLDLCVFLDSSDDYKAKKAFCTEQHSYVCQSALKPCAPNVCQNGGNCSSCFGSTTFCECPAGFDGKTCEINIDECTSGPCQNGGSCHDDINYYTCTCPIGYQGDHCETDTDWCSNIQCPHGFICQDFTFYFQCVHPSSVARGRGVPYQCSSASCPDGMYCTQEGVAAFSCKPE</sequence>
<organism evidence="14 15">
    <name type="scientific">Branchiostoma lanceolatum</name>
    <name type="common">Common lancelet</name>
    <name type="synonym">Amphioxus lanceolatum</name>
    <dbReference type="NCBI Taxonomy" id="7740"/>
    <lineage>
        <taxon>Eukaryota</taxon>
        <taxon>Metazoa</taxon>
        <taxon>Chordata</taxon>
        <taxon>Cephalochordata</taxon>
        <taxon>Leptocardii</taxon>
        <taxon>Amphioxiformes</taxon>
        <taxon>Branchiostomatidae</taxon>
        <taxon>Branchiostoma</taxon>
    </lineage>
</organism>
<dbReference type="CDD" id="cd00054">
    <property type="entry name" value="EGF_CA"/>
    <property type="match status" value="1"/>
</dbReference>
<dbReference type="OrthoDB" id="430340at2759"/>
<name>A0A8K0EB48_BRALA</name>
<evidence type="ECO:0000256" key="8">
    <source>
        <dbReference type="ARBA" id="ARBA00022989"/>
    </source>
</evidence>
<evidence type="ECO:0000256" key="1">
    <source>
        <dbReference type="ARBA" id="ARBA00004251"/>
    </source>
</evidence>
<keyword evidence="2" id="KW-1003">Cell membrane</keyword>
<dbReference type="GO" id="GO:0005112">
    <property type="term" value="F:Notch binding"/>
    <property type="evidence" value="ECO:0007669"/>
    <property type="project" value="TreeGrafter"/>
</dbReference>
<proteinExistence type="predicted"/>
<dbReference type="PANTHER" id="PTHR12916">
    <property type="entry name" value="CYTOCHROME C OXIDASE POLYPEPTIDE VIC-2"/>
    <property type="match status" value="1"/>
</dbReference>
<reference evidence="14" key="1">
    <citation type="submission" date="2022-01" db="EMBL/GenBank/DDBJ databases">
        <authorList>
            <person name="Braso-Vives M."/>
        </authorList>
    </citation>
    <scope>NUCLEOTIDE SEQUENCE</scope>
</reference>
<dbReference type="InterPro" id="IPR018097">
    <property type="entry name" value="EGF_Ca-bd_CS"/>
</dbReference>
<comment type="caution">
    <text evidence="12">Lacks conserved residue(s) required for the propagation of feature annotation.</text>
</comment>
<protein>
    <submittedName>
        <fullName evidence="14">NOTCH1 protein</fullName>
    </submittedName>
</protein>
<evidence type="ECO:0000256" key="3">
    <source>
        <dbReference type="ARBA" id="ARBA00022536"/>
    </source>
</evidence>
<comment type="subcellular location">
    <subcellularLocation>
        <location evidence="1">Cell membrane</location>
        <topology evidence="1">Single-pass type I membrane protein</topology>
    </subcellularLocation>
</comment>
<dbReference type="SMART" id="SM00181">
    <property type="entry name" value="EGF"/>
    <property type="match status" value="3"/>
</dbReference>
<keyword evidence="11" id="KW-0325">Glycoprotein</keyword>
<keyword evidence="4" id="KW-0812">Transmembrane</keyword>
<dbReference type="FunFam" id="2.10.25.10:FF:000391">
    <property type="entry name" value="Weary, isoform C"/>
    <property type="match status" value="1"/>
</dbReference>
<dbReference type="GO" id="GO:0005509">
    <property type="term" value="F:calcium ion binding"/>
    <property type="evidence" value="ECO:0007669"/>
    <property type="project" value="InterPro"/>
</dbReference>
<dbReference type="SMART" id="SM00179">
    <property type="entry name" value="EGF_CA"/>
    <property type="match status" value="1"/>
</dbReference>
<dbReference type="InterPro" id="IPR000152">
    <property type="entry name" value="EGF-type_Asp/Asn_hydroxyl_site"/>
</dbReference>
<evidence type="ECO:0000256" key="9">
    <source>
        <dbReference type="ARBA" id="ARBA00023136"/>
    </source>
</evidence>
<dbReference type="AlphaFoldDB" id="A0A8K0EB48"/>
<dbReference type="Gene3D" id="3.10.100.10">
    <property type="entry name" value="Mannose-Binding Protein A, subunit A"/>
    <property type="match status" value="1"/>
</dbReference>
<dbReference type="Proteomes" id="UP000838412">
    <property type="component" value="Chromosome 14"/>
</dbReference>
<feature type="disulfide bond" evidence="12">
    <location>
        <begin position="95"/>
        <end position="104"/>
    </location>
</feature>
<evidence type="ECO:0000259" key="13">
    <source>
        <dbReference type="PROSITE" id="PS50026"/>
    </source>
</evidence>
<evidence type="ECO:0000313" key="15">
    <source>
        <dbReference type="Proteomes" id="UP000838412"/>
    </source>
</evidence>
<dbReference type="EMBL" id="OV696699">
    <property type="protein sequence ID" value="CAH1245763.1"/>
    <property type="molecule type" value="Genomic_DNA"/>
</dbReference>
<evidence type="ECO:0000256" key="2">
    <source>
        <dbReference type="ARBA" id="ARBA00022475"/>
    </source>
</evidence>
<keyword evidence="8" id="KW-1133">Transmembrane helix</keyword>
<keyword evidence="7" id="KW-0106">Calcium</keyword>
<dbReference type="CDD" id="cd00037">
    <property type="entry name" value="CLECT"/>
    <property type="match status" value="1"/>
</dbReference>
<evidence type="ECO:0000256" key="11">
    <source>
        <dbReference type="ARBA" id="ARBA00023180"/>
    </source>
</evidence>
<dbReference type="PROSITE" id="PS01187">
    <property type="entry name" value="EGF_CA"/>
    <property type="match status" value="1"/>
</dbReference>
<dbReference type="GO" id="GO:0007219">
    <property type="term" value="P:Notch signaling pathway"/>
    <property type="evidence" value="ECO:0007669"/>
    <property type="project" value="TreeGrafter"/>
</dbReference>